<gene>
    <name evidence="1" type="ORF">J07HQW2_00373</name>
</gene>
<protein>
    <submittedName>
        <fullName evidence="1">Pentapeptide repeats (8 copies)</fullName>
    </submittedName>
</protein>
<proteinExistence type="predicted"/>
<accession>U1MUE4</accession>
<evidence type="ECO:0000313" key="2">
    <source>
        <dbReference type="Proteomes" id="UP000030710"/>
    </source>
</evidence>
<evidence type="ECO:0000313" key="1">
    <source>
        <dbReference type="EMBL" id="ERG93939.1"/>
    </source>
</evidence>
<dbReference type="AlphaFoldDB" id="U1MUE4"/>
<dbReference type="Pfam" id="PF00805">
    <property type="entry name" value="Pentapeptide"/>
    <property type="match status" value="1"/>
</dbReference>
<name>U1MUE4_9EURY</name>
<dbReference type="RefSeq" id="WP_021053433.1">
    <property type="nucleotide sequence ID" value="NZ_KE356561.1"/>
</dbReference>
<dbReference type="InterPro" id="IPR001646">
    <property type="entry name" value="5peptide_repeat"/>
</dbReference>
<dbReference type="HOGENOM" id="CLU_2202388_0_0_2"/>
<sequence length="108" mass="11933">SGADLSDADLTDTTLSNANLLGVGEVDFSDATEVPGEFIDLEQRQTEDIRADMRGSVTALTTELTEGRYEHDLERLTEIESEARAIADYAEELASRHREMEHSEDASE</sequence>
<feature type="non-terminal residue" evidence="1">
    <location>
        <position position="1"/>
    </location>
</feature>
<dbReference type="EMBL" id="KE356561">
    <property type="protein sequence ID" value="ERG93939.1"/>
    <property type="molecule type" value="Genomic_DNA"/>
</dbReference>
<reference evidence="1 2" key="1">
    <citation type="journal article" date="2013" name="PLoS ONE">
        <title>Assembly-driven community genomics of a hypersaline microbial ecosystem.</title>
        <authorList>
            <person name="Podell S."/>
            <person name="Ugalde J.A."/>
            <person name="Narasingarao P."/>
            <person name="Banfield J.F."/>
            <person name="Heidelberg K.B."/>
            <person name="Allen E.E."/>
        </authorList>
    </citation>
    <scope>NUCLEOTIDE SEQUENCE [LARGE SCALE GENOMIC DNA]</scope>
    <source>
        <strain evidence="2">J07HQW2</strain>
    </source>
</reference>
<organism evidence="1 2">
    <name type="scientific">Haloquadratum walsbyi J07HQW2</name>
    <dbReference type="NCBI Taxonomy" id="1238425"/>
    <lineage>
        <taxon>Archaea</taxon>
        <taxon>Methanobacteriati</taxon>
        <taxon>Methanobacteriota</taxon>
        <taxon>Stenosarchaea group</taxon>
        <taxon>Halobacteria</taxon>
        <taxon>Halobacteriales</taxon>
        <taxon>Haloferacaceae</taxon>
        <taxon>Haloquadratum</taxon>
    </lineage>
</organism>
<dbReference type="Proteomes" id="UP000030710">
    <property type="component" value="Unassembled WGS sequence"/>
</dbReference>